<evidence type="ECO:0000313" key="3">
    <source>
        <dbReference type="EMBL" id="CAF4320128.1"/>
    </source>
</evidence>
<dbReference type="EMBL" id="CAJOBA010059996">
    <property type="protein sequence ID" value="CAF4320128.1"/>
    <property type="molecule type" value="Genomic_DNA"/>
</dbReference>
<evidence type="ECO:0000313" key="2">
    <source>
        <dbReference type="EMBL" id="CAF1532870.1"/>
    </source>
</evidence>
<name>A0A8S2U3K4_9BILA</name>
<keyword evidence="1" id="KW-0812">Transmembrane</keyword>
<organism evidence="3 4">
    <name type="scientific">Didymodactylos carnosus</name>
    <dbReference type="NCBI Taxonomy" id="1234261"/>
    <lineage>
        <taxon>Eukaryota</taxon>
        <taxon>Metazoa</taxon>
        <taxon>Spiralia</taxon>
        <taxon>Gnathifera</taxon>
        <taxon>Rotifera</taxon>
        <taxon>Eurotatoria</taxon>
        <taxon>Bdelloidea</taxon>
        <taxon>Philodinida</taxon>
        <taxon>Philodinidae</taxon>
        <taxon>Didymodactylos</taxon>
    </lineage>
</organism>
<proteinExistence type="predicted"/>
<keyword evidence="1" id="KW-0472">Membrane</keyword>
<feature type="non-terminal residue" evidence="3">
    <location>
        <position position="231"/>
    </location>
</feature>
<feature type="transmembrane region" description="Helical" evidence="1">
    <location>
        <begin position="100"/>
        <end position="120"/>
    </location>
</feature>
<sequence>KCFTVKNINYELSNMSSELNTTMLMFTTGHSVLITLVNSWAYQQVITYNWLPLLVHYMTPFCIVSVLTTYFVSLIASFTQKQENSKPLFILSLTSEEIHYRFKLNPSLALSLFLSLLFSLENIFNPINLMPNKIASLSFENLFKSYPFELIRWLHPAMFLFQRYKFPPQLRNFICAVILSGSALVLRVKVKRDLRRMSQSDKGMIVSWGQFIRFSMLFSDICLDLALAILC</sequence>
<reference evidence="3" key="1">
    <citation type="submission" date="2021-02" db="EMBL/GenBank/DDBJ databases">
        <authorList>
            <person name="Nowell W R."/>
        </authorList>
    </citation>
    <scope>NUCLEOTIDE SEQUENCE</scope>
</reference>
<accession>A0A8S2U3K4</accession>
<feature type="transmembrane region" description="Helical" evidence="1">
    <location>
        <begin position="54"/>
        <end position="79"/>
    </location>
</feature>
<comment type="caution">
    <text evidence="3">The sequence shown here is derived from an EMBL/GenBank/DDBJ whole genome shotgun (WGS) entry which is preliminary data.</text>
</comment>
<gene>
    <name evidence="2" type="ORF">OVA965_LOCUS38348</name>
    <name evidence="3" type="ORF">TMI583_LOCUS39526</name>
</gene>
<keyword evidence="1" id="KW-1133">Transmembrane helix</keyword>
<dbReference type="AlphaFoldDB" id="A0A8S2U3K4"/>
<feature type="transmembrane region" description="Helical" evidence="1">
    <location>
        <begin position="170"/>
        <end position="190"/>
    </location>
</feature>
<protein>
    <submittedName>
        <fullName evidence="3">Uncharacterized protein</fullName>
    </submittedName>
</protein>
<dbReference type="Proteomes" id="UP000677228">
    <property type="component" value="Unassembled WGS sequence"/>
</dbReference>
<feature type="transmembrane region" description="Helical" evidence="1">
    <location>
        <begin position="21"/>
        <end position="42"/>
    </location>
</feature>
<evidence type="ECO:0000313" key="4">
    <source>
        <dbReference type="Proteomes" id="UP000682733"/>
    </source>
</evidence>
<evidence type="ECO:0000256" key="1">
    <source>
        <dbReference type="SAM" id="Phobius"/>
    </source>
</evidence>
<dbReference type="Proteomes" id="UP000682733">
    <property type="component" value="Unassembled WGS sequence"/>
</dbReference>
<dbReference type="EMBL" id="CAJNOK010037740">
    <property type="protein sequence ID" value="CAF1532870.1"/>
    <property type="molecule type" value="Genomic_DNA"/>
</dbReference>
<feature type="non-terminal residue" evidence="3">
    <location>
        <position position="1"/>
    </location>
</feature>